<accession>A0A9P4GWJ0</accession>
<dbReference type="EMBL" id="ML978376">
    <property type="protein sequence ID" value="KAF2023141.1"/>
    <property type="molecule type" value="Genomic_DNA"/>
</dbReference>
<dbReference type="AlphaFoldDB" id="A0A9P4GWJ0"/>
<dbReference type="Proteomes" id="UP000799777">
    <property type="component" value="Unassembled WGS sequence"/>
</dbReference>
<evidence type="ECO:0000313" key="1">
    <source>
        <dbReference type="EMBL" id="KAF2023141.1"/>
    </source>
</evidence>
<name>A0A9P4GWJ0_9PLEO</name>
<evidence type="ECO:0000313" key="2">
    <source>
        <dbReference type="Proteomes" id="UP000799777"/>
    </source>
</evidence>
<dbReference type="OrthoDB" id="3942694at2759"/>
<proteinExistence type="predicted"/>
<comment type="caution">
    <text evidence="1">The sequence shown here is derived from an EMBL/GenBank/DDBJ whole genome shotgun (WGS) entry which is preliminary data.</text>
</comment>
<gene>
    <name evidence="1" type="ORF">EK21DRAFT_119045</name>
</gene>
<keyword evidence="2" id="KW-1185">Reference proteome</keyword>
<protein>
    <submittedName>
        <fullName evidence="1">Uncharacterized protein</fullName>
    </submittedName>
</protein>
<sequence>MSLVTTPTLRALYQLANTKGAQEHESVTFWNHVLNKIWFPEEHWVISPEVPPSSHKDDRRRRMDLGVSFFISFSQCNLDRVAVIEVKGIDGSKDEVEAQAQEASESCCRAGGSVWALTMVGTAACVWQWTTLPVKQFVDNTTYIDADSPWASRLSQAVMNMKSEVHPTGPLVLKSQPAAVTQQSAPLGSSNDASQSTTLAYGYAQMDGKWHWDMNRRVYYKYDKDNNDWVDHKET</sequence>
<organism evidence="1 2">
    <name type="scientific">Setomelanomma holmii</name>
    <dbReference type="NCBI Taxonomy" id="210430"/>
    <lineage>
        <taxon>Eukaryota</taxon>
        <taxon>Fungi</taxon>
        <taxon>Dikarya</taxon>
        <taxon>Ascomycota</taxon>
        <taxon>Pezizomycotina</taxon>
        <taxon>Dothideomycetes</taxon>
        <taxon>Pleosporomycetidae</taxon>
        <taxon>Pleosporales</taxon>
        <taxon>Pleosporineae</taxon>
        <taxon>Phaeosphaeriaceae</taxon>
        <taxon>Setomelanomma</taxon>
    </lineage>
</organism>
<reference evidence="1" key="1">
    <citation type="journal article" date="2020" name="Stud. Mycol.">
        <title>101 Dothideomycetes genomes: a test case for predicting lifestyles and emergence of pathogens.</title>
        <authorList>
            <person name="Haridas S."/>
            <person name="Albert R."/>
            <person name="Binder M."/>
            <person name="Bloem J."/>
            <person name="Labutti K."/>
            <person name="Salamov A."/>
            <person name="Andreopoulos B."/>
            <person name="Baker S."/>
            <person name="Barry K."/>
            <person name="Bills G."/>
            <person name="Bluhm B."/>
            <person name="Cannon C."/>
            <person name="Castanera R."/>
            <person name="Culley D."/>
            <person name="Daum C."/>
            <person name="Ezra D."/>
            <person name="Gonzalez J."/>
            <person name="Henrissat B."/>
            <person name="Kuo A."/>
            <person name="Liang C."/>
            <person name="Lipzen A."/>
            <person name="Lutzoni F."/>
            <person name="Magnuson J."/>
            <person name="Mondo S."/>
            <person name="Nolan M."/>
            <person name="Ohm R."/>
            <person name="Pangilinan J."/>
            <person name="Park H.-J."/>
            <person name="Ramirez L."/>
            <person name="Alfaro M."/>
            <person name="Sun H."/>
            <person name="Tritt A."/>
            <person name="Yoshinaga Y."/>
            <person name="Zwiers L.-H."/>
            <person name="Turgeon B."/>
            <person name="Goodwin S."/>
            <person name="Spatafora J."/>
            <person name="Crous P."/>
            <person name="Grigoriev I."/>
        </authorList>
    </citation>
    <scope>NUCLEOTIDE SEQUENCE</scope>
    <source>
        <strain evidence="1">CBS 110217</strain>
    </source>
</reference>